<accession>A0A9C7PXB2</accession>
<evidence type="ECO:0000256" key="5">
    <source>
        <dbReference type="ARBA" id="ARBA00022989"/>
    </source>
</evidence>
<protein>
    <recommendedName>
        <fullName evidence="12">Signal sequence receptor subunit alpha</fullName>
    </recommendedName>
</protein>
<gene>
    <name evidence="10" type="ORF">GpartN1_g3008.t1</name>
</gene>
<keyword evidence="6 8" id="KW-0472">Membrane</keyword>
<dbReference type="PANTHER" id="PTHR12924">
    <property type="entry name" value="TRANSLOCON-ASSOCIATED PROTEIN, ALPHA SUBUNIT"/>
    <property type="match status" value="1"/>
</dbReference>
<keyword evidence="11" id="KW-1185">Reference proteome</keyword>
<evidence type="ECO:0000256" key="3">
    <source>
        <dbReference type="ARBA" id="ARBA00022729"/>
    </source>
</evidence>
<evidence type="ECO:0000256" key="4">
    <source>
        <dbReference type="ARBA" id="ARBA00022824"/>
    </source>
</evidence>
<sequence length="282" mass="31885">MVMFTTLTKRLLLVVLCCWVPLVFSEQQEALSLPSYTLISALEVFSDSAPHPLSRNLPSSNEIEIAYSFSTTSEEKSIQPGTLVDCLVGVANGGPFPYRVLAIGGALHSPLQFNYYVQNFSLLYVNYTIGPGKELTFSYRFQPHIQLEPANYIMSLDLFYEGEPLEEMTKGQERTLSSVMFRTTFHNASLAMKDESSPVDNRMFYVALVVIVTLLLFAFSFYRFFYPTLKPKAKKLVSSSNKSSNQNDVKDWLQGHHEVLKASNMVNQKRSISPNSRNVKNE</sequence>
<reference evidence="10" key="1">
    <citation type="journal article" date="2022" name="Proc. Natl. Acad. Sci. U.S.A.">
        <title>Life cycle and functional genomics of the unicellular red alga Galdieria for elucidating algal and plant evolution and industrial use.</title>
        <authorList>
            <person name="Hirooka S."/>
            <person name="Itabashi T."/>
            <person name="Ichinose T.M."/>
            <person name="Onuma R."/>
            <person name="Fujiwara T."/>
            <person name="Yamashita S."/>
            <person name="Jong L.W."/>
            <person name="Tomita R."/>
            <person name="Iwane A.H."/>
            <person name="Miyagishima S.Y."/>
        </authorList>
    </citation>
    <scope>NUCLEOTIDE SEQUENCE</scope>
    <source>
        <strain evidence="10">NBRC 102759</strain>
    </source>
</reference>
<evidence type="ECO:0000256" key="8">
    <source>
        <dbReference type="SAM" id="Phobius"/>
    </source>
</evidence>
<evidence type="ECO:0008006" key="12">
    <source>
        <dbReference type="Google" id="ProtNLM"/>
    </source>
</evidence>
<evidence type="ECO:0000256" key="6">
    <source>
        <dbReference type="ARBA" id="ARBA00023136"/>
    </source>
</evidence>
<proteinExistence type="predicted"/>
<keyword evidence="4" id="KW-0256">Endoplasmic reticulum</keyword>
<keyword evidence="2 8" id="KW-0812">Transmembrane</keyword>
<evidence type="ECO:0000256" key="9">
    <source>
        <dbReference type="SAM" id="SignalP"/>
    </source>
</evidence>
<evidence type="ECO:0000313" key="10">
    <source>
        <dbReference type="EMBL" id="GJQ11217.1"/>
    </source>
</evidence>
<comment type="caution">
    <text evidence="10">The sequence shown here is derived from an EMBL/GenBank/DDBJ whole genome shotgun (WGS) entry which is preliminary data.</text>
</comment>
<keyword evidence="3 9" id="KW-0732">Signal</keyword>
<dbReference type="AlphaFoldDB" id="A0A9C7PXB2"/>
<evidence type="ECO:0000256" key="2">
    <source>
        <dbReference type="ARBA" id="ARBA00022692"/>
    </source>
</evidence>
<evidence type="ECO:0000256" key="1">
    <source>
        <dbReference type="ARBA" id="ARBA00004115"/>
    </source>
</evidence>
<evidence type="ECO:0000256" key="7">
    <source>
        <dbReference type="SAM" id="MobiDB-lite"/>
    </source>
</evidence>
<organism evidence="10 11">
    <name type="scientific">Galdieria partita</name>
    <dbReference type="NCBI Taxonomy" id="83374"/>
    <lineage>
        <taxon>Eukaryota</taxon>
        <taxon>Rhodophyta</taxon>
        <taxon>Bangiophyceae</taxon>
        <taxon>Galdieriales</taxon>
        <taxon>Galdieriaceae</taxon>
        <taxon>Galdieria</taxon>
    </lineage>
</organism>
<keyword evidence="5 8" id="KW-1133">Transmembrane helix</keyword>
<dbReference type="InterPro" id="IPR005595">
    <property type="entry name" value="TRAP_alpha"/>
</dbReference>
<dbReference type="Pfam" id="PF03896">
    <property type="entry name" value="TRAP_alpha"/>
    <property type="match status" value="1"/>
</dbReference>
<dbReference type="EMBL" id="BQMJ01000022">
    <property type="protein sequence ID" value="GJQ11217.1"/>
    <property type="molecule type" value="Genomic_DNA"/>
</dbReference>
<dbReference type="PANTHER" id="PTHR12924:SF0">
    <property type="entry name" value="TRANSLOCON-ASSOCIATED PROTEIN SUBUNIT ALPHA"/>
    <property type="match status" value="1"/>
</dbReference>
<comment type="subcellular location">
    <subcellularLocation>
        <location evidence="1">Endoplasmic reticulum membrane</location>
        <topology evidence="1">Single-pass type I membrane protein</topology>
    </subcellularLocation>
</comment>
<evidence type="ECO:0000313" key="11">
    <source>
        <dbReference type="Proteomes" id="UP001061958"/>
    </source>
</evidence>
<reference evidence="10" key="2">
    <citation type="submission" date="2022-01" db="EMBL/GenBank/DDBJ databases">
        <authorList>
            <person name="Hirooka S."/>
            <person name="Miyagishima S.Y."/>
        </authorList>
    </citation>
    <scope>NUCLEOTIDE SEQUENCE</scope>
    <source>
        <strain evidence="10">NBRC 102759</strain>
    </source>
</reference>
<feature type="region of interest" description="Disordered" evidence="7">
    <location>
        <begin position="260"/>
        <end position="282"/>
    </location>
</feature>
<dbReference type="Proteomes" id="UP001061958">
    <property type="component" value="Unassembled WGS sequence"/>
</dbReference>
<dbReference type="GO" id="GO:0005789">
    <property type="term" value="C:endoplasmic reticulum membrane"/>
    <property type="evidence" value="ECO:0007669"/>
    <property type="project" value="UniProtKB-SubCell"/>
</dbReference>
<dbReference type="OrthoDB" id="1926781at2759"/>
<feature type="chain" id="PRO_5039006509" description="Signal sequence receptor subunit alpha" evidence="9">
    <location>
        <begin position="26"/>
        <end position="282"/>
    </location>
</feature>
<feature type="compositionally biased region" description="Polar residues" evidence="7">
    <location>
        <begin position="264"/>
        <end position="282"/>
    </location>
</feature>
<feature type="transmembrane region" description="Helical" evidence="8">
    <location>
        <begin position="203"/>
        <end position="225"/>
    </location>
</feature>
<name>A0A9C7PXB2_9RHOD</name>
<feature type="signal peptide" evidence="9">
    <location>
        <begin position="1"/>
        <end position="25"/>
    </location>
</feature>